<sequence>MNGIKAGYLKLKELVGDAWAFKQEDQYTLVGVNQVSCKEKTKIVDAVLNEVYKYGDEFYITVLLLSIESFERIKGSLGEDITNELRE</sequence>
<dbReference type="PATRIC" id="fig|1006006.8.peg.1531"/>
<dbReference type="HOGENOM" id="CLU_186532_0_0_2"/>
<dbReference type="OrthoDB" id="38890at2157"/>
<dbReference type="eggNOG" id="arCOG08316">
    <property type="taxonomic scope" value="Archaea"/>
</dbReference>
<proteinExistence type="predicted"/>
<reference evidence="1 2" key="1">
    <citation type="journal article" date="2011" name="J. Bacteriol.">
        <title>Complete genome sequence of Metallosphaera cuprina, a metal sulfide-oxidizing archaeon from a hot spring.</title>
        <authorList>
            <person name="Liu L.J."/>
            <person name="You X.Y."/>
            <person name="Zheng H."/>
            <person name="Wang S."/>
            <person name="Jiang C.Y."/>
            <person name="Liu S.J."/>
        </authorList>
    </citation>
    <scope>NUCLEOTIDE SEQUENCE [LARGE SCALE GENOMIC DNA]</scope>
    <source>
        <strain evidence="1 2">Ar-4</strain>
    </source>
</reference>
<evidence type="ECO:0000313" key="2">
    <source>
        <dbReference type="Proteomes" id="UP000007812"/>
    </source>
</evidence>
<accession>F4FZE8</accession>
<name>F4FZE8_METCR</name>
<protein>
    <submittedName>
        <fullName evidence="1">Uncharacterized protein</fullName>
    </submittedName>
</protein>
<dbReference type="Proteomes" id="UP000007812">
    <property type="component" value="Chromosome"/>
</dbReference>
<dbReference type="STRING" id="1006006.Mcup_1535"/>
<dbReference type="KEGG" id="mcn:Mcup_1535"/>
<evidence type="ECO:0000313" key="1">
    <source>
        <dbReference type="EMBL" id="AEB95638.1"/>
    </source>
</evidence>
<dbReference type="GeneID" id="10493724"/>
<dbReference type="RefSeq" id="WP_013738136.1">
    <property type="nucleotide sequence ID" value="NC_015435.1"/>
</dbReference>
<organism evidence="1 2">
    <name type="scientific">Metallosphaera cuprina (strain Ar-4)</name>
    <dbReference type="NCBI Taxonomy" id="1006006"/>
    <lineage>
        <taxon>Archaea</taxon>
        <taxon>Thermoproteota</taxon>
        <taxon>Thermoprotei</taxon>
        <taxon>Sulfolobales</taxon>
        <taxon>Sulfolobaceae</taxon>
        <taxon>Metallosphaera</taxon>
    </lineage>
</organism>
<dbReference type="AlphaFoldDB" id="F4FZE8"/>
<keyword evidence="2" id="KW-1185">Reference proteome</keyword>
<dbReference type="EMBL" id="CP002656">
    <property type="protein sequence ID" value="AEB95638.1"/>
    <property type="molecule type" value="Genomic_DNA"/>
</dbReference>
<gene>
    <name evidence="1" type="ordered locus">Mcup_1535</name>
</gene>